<accession>A0A2S6I2W4</accession>
<dbReference type="AlphaFoldDB" id="A0A2S6I2W4"/>
<dbReference type="Gene3D" id="2.60.40.10">
    <property type="entry name" value="Immunoglobulins"/>
    <property type="match status" value="1"/>
</dbReference>
<dbReference type="NCBIfam" id="TIGR04131">
    <property type="entry name" value="Bac_Flav_CTERM"/>
    <property type="match status" value="1"/>
</dbReference>
<gene>
    <name evidence="1" type="ORF">CLV84_2418</name>
</gene>
<proteinExistence type="predicted"/>
<dbReference type="EMBL" id="PTJC01000006">
    <property type="protein sequence ID" value="PPK85517.1"/>
    <property type="molecule type" value="Genomic_DNA"/>
</dbReference>
<comment type="caution">
    <text evidence="1">The sequence shown here is derived from an EMBL/GenBank/DDBJ whole genome shotgun (WGS) entry which is preliminary data.</text>
</comment>
<name>A0A2S6I2W4_9BACT</name>
<dbReference type="InterPro" id="IPR026341">
    <property type="entry name" value="T9SS_type_B"/>
</dbReference>
<keyword evidence="2" id="KW-1185">Reference proteome</keyword>
<reference evidence="1 2" key="1">
    <citation type="submission" date="2018-02" db="EMBL/GenBank/DDBJ databases">
        <title>Genomic Encyclopedia of Archaeal and Bacterial Type Strains, Phase II (KMG-II): from individual species to whole genera.</title>
        <authorList>
            <person name="Goeker M."/>
        </authorList>
    </citation>
    <scope>NUCLEOTIDE SEQUENCE [LARGE SCALE GENOMIC DNA]</scope>
    <source>
        <strain evidence="1 2">DSM 29526</strain>
    </source>
</reference>
<sequence length="576" mass="63112">MLSAFAVHAQVPAPDFLCTRSEAGQEILTWENVSVDCGNYVATEIYRAAAPDGPYTLLVSLPDSTQTEYLDPNPNGEQLFYFLRYVYDCPGATVRTSDTLDNFVPQPPTPKFVSVVDGDLEIHWRPSPSPEVNRYVVFDVTDNQVIPLDTVGLDTVYTVTGVPSDELTSRAYRLTALDACGNDSPLNEGTISAFDLIGRGGVGCQSEIQLIPLQQELLTVTEFRPRQGDTVSLFVSVNGGGYTLHDSWTIEDVTDTSQLYTYEAANDGDSLCFYFQINYAEIAPSQRTVVYCQVANISQPVRDFDLFGAEIQDNGELRFGYQDDVVQADNYSVALEVAGPGDTTSYSPGVALFPGEELITDGAVPITPGNSLRFVLTDSCGRTATTNYASPVWLEVQNDASGETTLNWTPPHDLPGAVFYTVLRINDDSTTTELATGIPGLTYTDPLPDPGQLCYRIQANYTPPAADTTYTFLSNVQCVVEAVEIYFPNVFSPDALQDANRAFRPFFNTPAGLEAYQLRIFNRWGALVFESEDPTAGWDGTVDGRGVPIGTYVYNLQYTPVGKFARQLTGTVHLIR</sequence>
<protein>
    <submittedName>
        <fullName evidence="1">Gliding motility-associated-like protein</fullName>
    </submittedName>
</protein>
<evidence type="ECO:0000313" key="2">
    <source>
        <dbReference type="Proteomes" id="UP000237662"/>
    </source>
</evidence>
<dbReference type="Pfam" id="PF13585">
    <property type="entry name" value="CHU_C"/>
    <property type="match status" value="1"/>
</dbReference>
<dbReference type="Proteomes" id="UP000237662">
    <property type="component" value="Unassembled WGS sequence"/>
</dbReference>
<evidence type="ECO:0000313" key="1">
    <source>
        <dbReference type="EMBL" id="PPK85517.1"/>
    </source>
</evidence>
<dbReference type="InterPro" id="IPR013783">
    <property type="entry name" value="Ig-like_fold"/>
</dbReference>
<dbReference type="OrthoDB" id="631648at2"/>
<organism evidence="1 2">
    <name type="scientific">Neolewinella xylanilytica</name>
    <dbReference type="NCBI Taxonomy" id="1514080"/>
    <lineage>
        <taxon>Bacteria</taxon>
        <taxon>Pseudomonadati</taxon>
        <taxon>Bacteroidota</taxon>
        <taxon>Saprospiria</taxon>
        <taxon>Saprospirales</taxon>
        <taxon>Lewinellaceae</taxon>
        <taxon>Neolewinella</taxon>
    </lineage>
</organism>